<dbReference type="SMART" id="SM00830">
    <property type="entry name" value="CM_2"/>
    <property type="match status" value="1"/>
</dbReference>
<dbReference type="PANTHER" id="PTHR38041">
    <property type="entry name" value="CHORISMATE MUTASE"/>
    <property type="match status" value="1"/>
</dbReference>
<name>A0A1F6CVH9_9BACT</name>
<evidence type="ECO:0000256" key="2">
    <source>
        <dbReference type="SAM" id="MobiDB-lite"/>
    </source>
</evidence>
<comment type="caution">
    <text evidence="4">The sequence shown here is derived from an EMBL/GenBank/DDBJ whole genome shotgun (WGS) entry which is preliminary data.</text>
</comment>
<dbReference type="GO" id="GO:0009697">
    <property type="term" value="P:salicylic acid biosynthetic process"/>
    <property type="evidence" value="ECO:0007669"/>
    <property type="project" value="TreeGrafter"/>
</dbReference>
<feature type="domain" description="Chorismate mutase" evidence="3">
    <location>
        <begin position="20"/>
        <end position="109"/>
    </location>
</feature>
<dbReference type="InterPro" id="IPR002701">
    <property type="entry name" value="CM_II_prokaryot"/>
</dbReference>
<gene>
    <name evidence="4" type="ORF">A2851_03100</name>
</gene>
<reference evidence="4 5" key="1">
    <citation type="journal article" date="2016" name="Nat. Commun.">
        <title>Thousands of microbial genomes shed light on interconnected biogeochemical processes in an aquifer system.</title>
        <authorList>
            <person name="Anantharaman K."/>
            <person name="Brown C.T."/>
            <person name="Hug L.A."/>
            <person name="Sharon I."/>
            <person name="Castelle C.J."/>
            <person name="Probst A.J."/>
            <person name="Thomas B.C."/>
            <person name="Singh A."/>
            <person name="Wilkins M.J."/>
            <person name="Karaoz U."/>
            <person name="Brodie E.L."/>
            <person name="Williams K.H."/>
            <person name="Hubbard S.S."/>
            <person name="Banfield J.F."/>
        </authorList>
    </citation>
    <scope>NUCLEOTIDE SEQUENCE [LARGE SCALE GENOMIC DNA]</scope>
</reference>
<dbReference type="SUPFAM" id="SSF48600">
    <property type="entry name" value="Chorismate mutase II"/>
    <property type="match status" value="1"/>
</dbReference>
<dbReference type="EMBL" id="MFKT01000018">
    <property type="protein sequence ID" value="OGG53080.1"/>
    <property type="molecule type" value="Genomic_DNA"/>
</dbReference>
<dbReference type="GO" id="GO:0046417">
    <property type="term" value="P:chorismate metabolic process"/>
    <property type="evidence" value="ECO:0007669"/>
    <property type="project" value="InterPro"/>
</dbReference>
<dbReference type="PANTHER" id="PTHR38041:SF1">
    <property type="entry name" value="CHORISMATE MUTASE"/>
    <property type="match status" value="1"/>
</dbReference>
<evidence type="ECO:0000259" key="3">
    <source>
        <dbReference type="PROSITE" id="PS51168"/>
    </source>
</evidence>
<dbReference type="PROSITE" id="PS51168">
    <property type="entry name" value="CHORISMATE_MUT_2"/>
    <property type="match status" value="1"/>
</dbReference>
<accession>A0A1F6CVH9</accession>
<feature type="region of interest" description="Disordered" evidence="2">
    <location>
        <begin position="1"/>
        <end position="25"/>
    </location>
</feature>
<dbReference type="InterPro" id="IPR036263">
    <property type="entry name" value="Chorismate_II_sf"/>
</dbReference>
<sequence>MSTPLENDDSSTTPPKGSSLTGSSELERLRAEIDAADKELLLALAERLKSVVEIGKLKQEKGLEVRDEKRRNEVMSSRIAVAKDLGISEEAARKIFEVILDHSETLEKK</sequence>
<dbReference type="Pfam" id="PF01817">
    <property type="entry name" value="CM_2"/>
    <property type="match status" value="1"/>
</dbReference>
<proteinExistence type="predicted"/>
<keyword evidence="1" id="KW-0413">Isomerase</keyword>
<evidence type="ECO:0000256" key="1">
    <source>
        <dbReference type="ARBA" id="ARBA00023235"/>
    </source>
</evidence>
<dbReference type="STRING" id="1798480.A2851_03100"/>
<dbReference type="InterPro" id="IPR051331">
    <property type="entry name" value="Chorismate_mutase-related"/>
</dbReference>
<protein>
    <recommendedName>
        <fullName evidence="3">Chorismate mutase domain-containing protein</fullName>
    </recommendedName>
</protein>
<evidence type="ECO:0000313" key="4">
    <source>
        <dbReference type="EMBL" id="OGG53080.1"/>
    </source>
</evidence>
<dbReference type="GO" id="GO:0004106">
    <property type="term" value="F:chorismate mutase activity"/>
    <property type="evidence" value="ECO:0007669"/>
    <property type="project" value="InterPro"/>
</dbReference>
<organism evidence="4 5">
    <name type="scientific">Candidatus Kaiserbacteria bacterium RIFCSPHIGHO2_01_FULL_53_29</name>
    <dbReference type="NCBI Taxonomy" id="1798480"/>
    <lineage>
        <taxon>Bacteria</taxon>
        <taxon>Candidatus Kaiseribacteriota</taxon>
    </lineage>
</organism>
<feature type="compositionally biased region" description="Polar residues" evidence="2">
    <location>
        <begin position="1"/>
        <end position="24"/>
    </location>
</feature>
<dbReference type="AlphaFoldDB" id="A0A1F6CVH9"/>
<dbReference type="Proteomes" id="UP000176863">
    <property type="component" value="Unassembled WGS sequence"/>
</dbReference>
<evidence type="ECO:0000313" key="5">
    <source>
        <dbReference type="Proteomes" id="UP000176863"/>
    </source>
</evidence>
<dbReference type="InterPro" id="IPR036979">
    <property type="entry name" value="CM_dom_sf"/>
</dbReference>
<dbReference type="Gene3D" id="1.20.59.10">
    <property type="entry name" value="Chorismate mutase"/>
    <property type="match status" value="1"/>
</dbReference>